<feature type="transmembrane region" description="Helical" evidence="6">
    <location>
        <begin position="16"/>
        <end position="40"/>
    </location>
</feature>
<dbReference type="AlphaFoldDB" id="A0A558BSC3"/>
<dbReference type="InterPro" id="IPR050638">
    <property type="entry name" value="AA-Vitamin_Transporters"/>
</dbReference>
<protein>
    <submittedName>
        <fullName evidence="8">EamA family transporter</fullName>
    </submittedName>
</protein>
<proteinExistence type="inferred from homology"/>
<feature type="domain" description="EamA" evidence="7">
    <location>
        <begin position="169"/>
        <end position="303"/>
    </location>
</feature>
<dbReference type="Gene3D" id="1.10.3730.20">
    <property type="match status" value="1"/>
</dbReference>
<evidence type="ECO:0000256" key="3">
    <source>
        <dbReference type="ARBA" id="ARBA00022692"/>
    </source>
</evidence>
<dbReference type="InterPro" id="IPR000620">
    <property type="entry name" value="EamA_dom"/>
</dbReference>
<feature type="transmembrane region" description="Helical" evidence="6">
    <location>
        <begin position="286"/>
        <end position="304"/>
    </location>
</feature>
<evidence type="ECO:0000313" key="9">
    <source>
        <dbReference type="Proteomes" id="UP000317624"/>
    </source>
</evidence>
<feature type="transmembrane region" description="Helical" evidence="6">
    <location>
        <begin position="197"/>
        <end position="216"/>
    </location>
</feature>
<keyword evidence="3 6" id="KW-0812">Transmembrane</keyword>
<feature type="transmembrane region" description="Helical" evidence="6">
    <location>
        <begin position="80"/>
        <end position="99"/>
    </location>
</feature>
<dbReference type="PANTHER" id="PTHR32322:SF2">
    <property type="entry name" value="EAMA DOMAIN-CONTAINING PROTEIN"/>
    <property type="match status" value="1"/>
</dbReference>
<evidence type="ECO:0000256" key="2">
    <source>
        <dbReference type="ARBA" id="ARBA00007362"/>
    </source>
</evidence>
<gene>
    <name evidence="8" type="ORF">FNT36_17365</name>
</gene>
<comment type="caution">
    <text evidence="8">The sequence shown here is derived from an EMBL/GenBank/DDBJ whole genome shotgun (WGS) entry which is preliminary data.</text>
</comment>
<dbReference type="GO" id="GO:0016020">
    <property type="term" value="C:membrane"/>
    <property type="evidence" value="ECO:0007669"/>
    <property type="project" value="UniProtKB-SubCell"/>
</dbReference>
<feature type="transmembrane region" description="Helical" evidence="6">
    <location>
        <begin position="105"/>
        <end position="127"/>
    </location>
</feature>
<feature type="transmembrane region" description="Helical" evidence="6">
    <location>
        <begin position="134"/>
        <end position="151"/>
    </location>
</feature>
<dbReference type="SUPFAM" id="SSF103481">
    <property type="entry name" value="Multidrug resistance efflux transporter EmrE"/>
    <property type="match status" value="2"/>
</dbReference>
<feature type="transmembrane region" description="Helical" evidence="6">
    <location>
        <begin position="261"/>
        <end position="280"/>
    </location>
</feature>
<dbReference type="RefSeq" id="WP_144850262.1">
    <property type="nucleotide sequence ID" value="NZ_VMRJ01000004.1"/>
</dbReference>
<dbReference type="Proteomes" id="UP000317624">
    <property type="component" value="Unassembled WGS sequence"/>
</dbReference>
<dbReference type="PANTHER" id="PTHR32322">
    <property type="entry name" value="INNER MEMBRANE TRANSPORTER"/>
    <property type="match status" value="1"/>
</dbReference>
<feature type="transmembrane region" description="Helical" evidence="6">
    <location>
        <begin position="163"/>
        <end position="185"/>
    </location>
</feature>
<reference evidence="8 9" key="1">
    <citation type="submission" date="2019-07" db="EMBL/GenBank/DDBJ databases">
        <title>Hymenobacter sp. straun FUR1 Genome sequencing and assembly.</title>
        <authorList>
            <person name="Chhetri G."/>
        </authorList>
    </citation>
    <scope>NUCLEOTIDE SEQUENCE [LARGE SCALE GENOMIC DNA]</scope>
    <source>
        <strain evidence="8 9">Fur1</strain>
    </source>
</reference>
<feature type="domain" description="EamA" evidence="7">
    <location>
        <begin position="20"/>
        <end position="151"/>
    </location>
</feature>
<comment type="similarity">
    <text evidence="2">Belongs to the EamA transporter family.</text>
</comment>
<evidence type="ECO:0000313" key="8">
    <source>
        <dbReference type="EMBL" id="TVT39420.1"/>
    </source>
</evidence>
<evidence type="ECO:0000256" key="6">
    <source>
        <dbReference type="SAM" id="Phobius"/>
    </source>
</evidence>
<feature type="transmembrane region" description="Helical" evidence="6">
    <location>
        <begin position="228"/>
        <end position="249"/>
    </location>
</feature>
<name>A0A558BSC3_9BACT</name>
<keyword evidence="5 6" id="KW-0472">Membrane</keyword>
<evidence type="ECO:0000259" key="7">
    <source>
        <dbReference type="Pfam" id="PF00892"/>
    </source>
</evidence>
<keyword evidence="4 6" id="KW-1133">Transmembrane helix</keyword>
<sequence>MNALTSTPGSTAPRRVLLLLAFAAVYLIWGSTYLAVKYAIATLPPLLMAGARFLLAGLVMSAVGRASAGYEPPTAAQWRTSFIVGALLLMGGNGGVVLAERYIPSSLAALLVAVEPFWIVLLSWLWLGQPRPSGKVLLGLLLGFGGVYLLVGEQLGVGSGSQQLLSAGAVIGAAFCWAAGSLYGLRAPSPRSAVQGAGMQMLAGGVLLLLLGLLIGEGRELHLGQVSRASWLGFGYLVVFGSLVAFTAYSWLMKNAPAARVATYAYVNPVVAVLLGWVMLGEALTGRMLVGAVVIVGSVVLITAPSEKAG</sequence>
<accession>A0A558BSC3</accession>
<evidence type="ECO:0000256" key="4">
    <source>
        <dbReference type="ARBA" id="ARBA00022989"/>
    </source>
</evidence>
<dbReference type="OrthoDB" id="4630069at2"/>
<dbReference type="InterPro" id="IPR037185">
    <property type="entry name" value="EmrE-like"/>
</dbReference>
<dbReference type="Pfam" id="PF00892">
    <property type="entry name" value="EamA"/>
    <property type="match status" value="2"/>
</dbReference>
<keyword evidence="9" id="KW-1185">Reference proteome</keyword>
<organism evidence="8 9">
    <name type="scientific">Hymenobacter setariae</name>
    <dbReference type="NCBI Taxonomy" id="2594794"/>
    <lineage>
        <taxon>Bacteria</taxon>
        <taxon>Pseudomonadati</taxon>
        <taxon>Bacteroidota</taxon>
        <taxon>Cytophagia</taxon>
        <taxon>Cytophagales</taxon>
        <taxon>Hymenobacteraceae</taxon>
        <taxon>Hymenobacter</taxon>
    </lineage>
</organism>
<evidence type="ECO:0000256" key="5">
    <source>
        <dbReference type="ARBA" id="ARBA00023136"/>
    </source>
</evidence>
<evidence type="ECO:0000256" key="1">
    <source>
        <dbReference type="ARBA" id="ARBA00004141"/>
    </source>
</evidence>
<comment type="subcellular location">
    <subcellularLocation>
        <location evidence="1">Membrane</location>
        <topology evidence="1">Multi-pass membrane protein</topology>
    </subcellularLocation>
</comment>
<feature type="transmembrane region" description="Helical" evidence="6">
    <location>
        <begin position="46"/>
        <end position="68"/>
    </location>
</feature>
<dbReference type="EMBL" id="VMRJ01000004">
    <property type="protein sequence ID" value="TVT39420.1"/>
    <property type="molecule type" value="Genomic_DNA"/>
</dbReference>